<dbReference type="PANTHER" id="PTHR43712:SF2">
    <property type="entry name" value="O-METHYLTRANSFERASE CICE"/>
    <property type="match status" value="1"/>
</dbReference>
<dbReference type="EMBL" id="SGPL01000844">
    <property type="protein sequence ID" value="THH06774.1"/>
    <property type="molecule type" value="Genomic_DNA"/>
</dbReference>
<dbReference type="GO" id="GO:0032259">
    <property type="term" value="P:methylation"/>
    <property type="evidence" value="ECO:0007669"/>
    <property type="project" value="UniProtKB-KW"/>
</dbReference>
<proteinExistence type="predicted"/>
<organism evidence="6 7">
    <name type="scientific">Bondarzewia mesenterica</name>
    <dbReference type="NCBI Taxonomy" id="1095465"/>
    <lineage>
        <taxon>Eukaryota</taxon>
        <taxon>Fungi</taxon>
        <taxon>Dikarya</taxon>
        <taxon>Basidiomycota</taxon>
        <taxon>Agaricomycotina</taxon>
        <taxon>Agaricomycetes</taxon>
        <taxon>Russulales</taxon>
        <taxon>Bondarzewiaceae</taxon>
        <taxon>Bondarzewia</taxon>
    </lineage>
</organism>
<dbReference type="OrthoDB" id="2410195at2759"/>
<dbReference type="InterPro" id="IPR016461">
    <property type="entry name" value="COMT-like"/>
</dbReference>
<name>A0A4S4L5V1_9AGAM</name>
<dbReference type="InterPro" id="IPR029063">
    <property type="entry name" value="SAM-dependent_MTases_sf"/>
</dbReference>
<feature type="domain" description="O-methyltransferase dimerisation" evidence="5">
    <location>
        <begin position="80"/>
        <end position="155"/>
    </location>
</feature>
<dbReference type="SUPFAM" id="SSF46785">
    <property type="entry name" value="Winged helix' DNA-binding domain"/>
    <property type="match status" value="1"/>
</dbReference>
<dbReference type="PANTHER" id="PTHR43712">
    <property type="entry name" value="PUTATIVE (AFU_ORTHOLOGUE AFUA_4G14580)-RELATED"/>
    <property type="match status" value="1"/>
</dbReference>
<keyword evidence="1" id="KW-0489">Methyltransferase</keyword>
<dbReference type="Gene3D" id="1.10.10.10">
    <property type="entry name" value="Winged helix-like DNA-binding domain superfamily/Winged helix DNA-binding domain"/>
    <property type="match status" value="1"/>
</dbReference>
<dbReference type="InterPro" id="IPR012967">
    <property type="entry name" value="COMT_dimerisation"/>
</dbReference>
<keyword evidence="2" id="KW-0808">Transferase</keyword>
<evidence type="ECO:0000256" key="3">
    <source>
        <dbReference type="ARBA" id="ARBA00022691"/>
    </source>
</evidence>
<evidence type="ECO:0000259" key="5">
    <source>
        <dbReference type="Pfam" id="PF08100"/>
    </source>
</evidence>
<dbReference type="InterPro" id="IPR036390">
    <property type="entry name" value="WH_DNA-bd_sf"/>
</dbReference>
<dbReference type="Pfam" id="PF08100">
    <property type="entry name" value="Dimerisation"/>
    <property type="match status" value="1"/>
</dbReference>
<evidence type="ECO:0000256" key="1">
    <source>
        <dbReference type="ARBA" id="ARBA00022603"/>
    </source>
</evidence>
<dbReference type="GO" id="GO:0008171">
    <property type="term" value="F:O-methyltransferase activity"/>
    <property type="evidence" value="ECO:0007669"/>
    <property type="project" value="InterPro"/>
</dbReference>
<dbReference type="InterPro" id="IPR036388">
    <property type="entry name" value="WH-like_DNA-bd_sf"/>
</dbReference>
<evidence type="ECO:0000256" key="2">
    <source>
        <dbReference type="ARBA" id="ARBA00022679"/>
    </source>
</evidence>
<dbReference type="Pfam" id="PF00891">
    <property type="entry name" value="Methyltransf_2"/>
    <property type="match status" value="1"/>
</dbReference>
<keyword evidence="7" id="KW-1185">Reference proteome</keyword>
<dbReference type="SUPFAM" id="SSF53335">
    <property type="entry name" value="S-adenosyl-L-methionine-dependent methyltransferases"/>
    <property type="match status" value="1"/>
</dbReference>
<dbReference type="InterPro" id="IPR001077">
    <property type="entry name" value="COMT_C"/>
</dbReference>
<gene>
    <name evidence="6" type="ORF">EW146_g9509</name>
</gene>
<dbReference type="AlphaFoldDB" id="A0A4S4L5V1"/>
<comment type="caution">
    <text evidence="6">The sequence shown here is derived from an EMBL/GenBank/DDBJ whole genome shotgun (WGS) entry which is preliminary data.</text>
</comment>
<protein>
    <submittedName>
        <fullName evidence="6">Uncharacterized protein</fullName>
    </submittedName>
</protein>
<sequence length="443" mass="48113">MTSPLSALTTIIVNGVQTLESAYAKQGLSFPSLDESFKPGPLDDDPALSQTTQMIVAAAFQIIATVRPPIETTVQDFAPSMNMSAALGVVTDVHVADVLKDAGTQGLHVRGIGAKTGIDSSQLARVLRYLATRHVFKEVTPNVFANNRLSSVLIKAKSLDEIKADPTAQYEGAPTAAIVGHITNEGLKSSAYIASYLEGDYKKAAAPFNLAMNKSSSIWDWYEEPGNEILVRRFAAAMKGAGDRFPPSIFTNGFDWQSLKTDEVVVDVGGSMGTVTLMLLKAFPHLRYIIQDLEKVLRDANKVLIFSHDFFTPQPIKAAAVYFLRLVLHDWPQTESKKILKNLREAAGPQSKLVVFDMVVAHACPEATATSDTPPTPKAEVPFPLLANYAAGRFVTMIDLQMLNLVNGLERTPEEFLELGDATGWKLESVKPGPLTAFVFSAM</sequence>
<evidence type="ECO:0000313" key="7">
    <source>
        <dbReference type="Proteomes" id="UP000310158"/>
    </source>
</evidence>
<reference evidence="6 7" key="1">
    <citation type="submission" date="2019-02" db="EMBL/GenBank/DDBJ databases">
        <title>Genome sequencing of the rare red list fungi Bondarzewia mesenterica.</title>
        <authorList>
            <person name="Buettner E."/>
            <person name="Kellner H."/>
        </authorList>
    </citation>
    <scope>NUCLEOTIDE SEQUENCE [LARGE SCALE GENOMIC DNA]</scope>
    <source>
        <strain evidence="6 7">DSM 108281</strain>
    </source>
</reference>
<dbReference type="PROSITE" id="PS51683">
    <property type="entry name" value="SAM_OMT_II"/>
    <property type="match status" value="1"/>
</dbReference>
<dbReference type="Proteomes" id="UP000310158">
    <property type="component" value="Unassembled WGS sequence"/>
</dbReference>
<accession>A0A4S4L5V1</accession>
<evidence type="ECO:0000313" key="6">
    <source>
        <dbReference type="EMBL" id="THH06774.1"/>
    </source>
</evidence>
<dbReference type="Gene3D" id="3.40.50.150">
    <property type="entry name" value="Vaccinia Virus protein VP39"/>
    <property type="match status" value="1"/>
</dbReference>
<evidence type="ECO:0000259" key="4">
    <source>
        <dbReference type="Pfam" id="PF00891"/>
    </source>
</evidence>
<feature type="domain" description="O-methyltransferase C-terminal" evidence="4">
    <location>
        <begin position="261"/>
        <end position="367"/>
    </location>
</feature>
<dbReference type="GO" id="GO:0046983">
    <property type="term" value="F:protein dimerization activity"/>
    <property type="evidence" value="ECO:0007669"/>
    <property type="project" value="InterPro"/>
</dbReference>
<keyword evidence="3" id="KW-0949">S-adenosyl-L-methionine</keyword>